<dbReference type="InterPro" id="IPR036179">
    <property type="entry name" value="Ig-like_dom_sf"/>
</dbReference>
<feature type="compositionally biased region" description="Low complexity" evidence="1">
    <location>
        <begin position="10"/>
        <end position="20"/>
    </location>
</feature>
<organism evidence="2 3">
    <name type="scientific">Fasciola gigantica</name>
    <name type="common">Giant liver fluke</name>
    <dbReference type="NCBI Taxonomy" id="46835"/>
    <lineage>
        <taxon>Eukaryota</taxon>
        <taxon>Metazoa</taxon>
        <taxon>Spiralia</taxon>
        <taxon>Lophotrochozoa</taxon>
        <taxon>Platyhelminthes</taxon>
        <taxon>Trematoda</taxon>
        <taxon>Digenea</taxon>
        <taxon>Plagiorchiida</taxon>
        <taxon>Echinostomata</taxon>
        <taxon>Echinostomatoidea</taxon>
        <taxon>Fasciolidae</taxon>
        <taxon>Fasciola</taxon>
    </lineage>
</organism>
<gene>
    <name evidence="2" type="ORF">FGIG_02829</name>
</gene>
<sequence length="150" mass="16851">MDEEDDHNDSNGNNNSTDNEFPPELSFIYPNILQLPSSFGVYVRNDGTQLFIPSVKSRNAGTYRCLAKLQRGTESASLLPMSSFKVIVEGTSLFVVQHRLIHLLSNRVKPQFYLLNFGTAVYKRNSCQLLTEDGRGALSDASKFFRLSKP</sequence>
<comment type="caution">
    <text evidence="2">The sequence shown here is derived from an EMBL/GenBank/DDBJ whole genome shotgun (WGS) entry which is preliminary data.</text>
</comment>
<dbReference type="OrthoDB" id="6244967at2759"/>
<evidence type="ECO:0000256" key="1">
    <source>
        <dbReference type="SAM" id="MobiDB-lite"/>
    </source>
</evidence>
<evidence type="ECO:0000313" key="2">
    <source>
        <dbReference type="EMBL" id="TPP59820.1"/>
    </source>
</evidence>
<dbReference type="Gene3D" id="2.60.40.10">
    <property type="entry name" value="Immunoglobulins"/>
    <property type="match status" value="1"/>
</dbReference>
<dbReference type="SUPFAM" id="SSF48726">
    <property type="entry name" value="Immunoglobulin"/>
    <property type="match status" value="1"/>
</dbReference>
<reference evidence="2 3" key="1">
    <citation type="submission" date="2019-04" db="EMBL/GenBank/DDBJ databases">
        <title>Annotation for the trematode Fasciola gigantica.</title>
        <authorList>
            <person name="Choi Y.-J."/>
        </authorList>
    </citation>
    <scope>NUCLEOTIDE SEQUENCE [LARGE SCALE GENOMIC DNA]</scope>
    <source>
        <strain evidence="2">Uganda_cow_1</strain>
    </source>
</reference>
<keyword evidence="3" id="KW-1185">Reference proteome</keyword>
<dbReference type="EMBL" id="SUNJ01010206">
    <property type="protein sequence ID" value="TPP59820.1"/>
    <property type="molecule type" value="Genomic_DNA"/>
</dbReference>
<dbReference type="AlphaFoldDB" id="A0A504YPP8"/>
<evidence type="ECO:0008006" key="4">
    <source>
        <dbReference type="Google" id="ProtNLM"/>
    </source>
</evidence>
<evidence type="ECO:0000313" key="3">
    <source>
        <dbReference type="Proteomes" id="UP000316759"/>
    </source>
</evidence>
<accession>A0A504YPP8</accession>
<dbReference type="Proteomes" id="UP000316759">
    <property type="component" value="Unassembled WGS sequence"/>
</dbReference>
<name>A0A504YPP8_FASGI</name>
<feature type="region of interest" description="Disordered" evidence="1">
    <location>
        <begin position="1"/>
        <end position="22"/>
    </location>
</feature>
<dbReference type="InterPro" id="IPR013783">
    <property type="entry name" value="Ig-like_fold"/>
</dbReference>
<protein>
    <recommendedName>
        <fullName evidence="4">Ig-like domain-containing protein</fullName>
    </recommendedName>
</protein>
<dbReference type="CDD" id="cd00096">
    <property type="entry name" value="Ig"/>
    <property type="match status" value="1"/>
</dbReference>
<proteinExistence type="predicted"/>